<keyword evidence="6 12" id="KW-0347">Helicase</keyword>
<dbReference type="Gene3D" id="3.40.50.300">
    <property type="entry name" value="P-loop containing nucleotide triphosphate hydrolases"/>
    <property type="match status" value="1"/>
</dbReference>
<keyword evidence="2 12" id="KW-0639">Primosome</keyword>
<evidence type="ECO:0000256" key="5">
    <source>
        <dbReference type="ARBA" id="ARBA00022801"/>
    </source>
</evidence>
<evidence type="ECO:0000256" key="10">
    <source>
        <dbReference type="ARBA" id="ARBA00048954"/>
    </source>
</evidence>
<name>A0A2U8E6Z7_9BACT</name>
<feature type="domain" description="SF4 helicase" evidence="14">
    <location>
        <begin position="214"/>
        <end position="492"/>
    </location>
</feature>
<keyword evidence="7 12" id="KW-0067">ATP-binding</keyword>
<keyword evidence="9" id="KW-0413">Isomerase</keyword>
<evidence type="ECO:0000256" key="8">
    <source>
        <dbReference type="ARBA" id="ARBA00023125"/>
    </source>
</evidence>
<dbReference type="Gene3D" id="1.10.860.10">
    <property type="entry name" value="DNAb Helicase, Chain A"/>
    <property type="match status" value="1"/>
</dbReference>
<dbReference type="GO" id="GO:0005524">
    <property type="term" value="F:ATP binding"/>
    <property type="evidence" value="ECO:0007669"/>
    <property type="project" value="UniProtKB-UniRule"/>
</dbReference>
<dbReference type="NCBIfam" id="TIGR00665">
    <property type="entry name" value="DnaB"/>
    <property type="match status" value="1"/>
</dbReference>
<reference evidence="15 16" key="1">
    <citation type="journal article" date="2018" name="Syst. Appl. Microbiol.">
        <title>Ereboglobus luteus gen. nov. sp. nov. from cockroach guts, and new insights into the oxygen relationship of the genera Opitutus and Didymococcus (Verrucomicrobia: Opitutaceae).</title>
        <authorList>
            <person name="Tegtmeier D."/>
            <person name="Belitz A."/>
            <person name="Radek R."/>
            <person name="Heimerl T."/>
            <person name="Brune A."/>
        </authorList>
    </citation>
    <scope>NUCLEOTIDE SEQUENCE [LARGE SCALE GENOMIC DNA]</scope>
    <source>
        <strain evidence="15 16">Ho45</strain>
    </source>
</reference>
<dbReference type="PROSITE" id="PS51199">
    <property type="entry name" value="SF4_HELICASE"/>
    <property type="match status" value="1"/>
</dbReference>
<dbReference type="Proteomes" id="UP000244896">
    <property type="component" value="Chromosome"/>
</dbReference>
<gene>
    <name evidence="15" type="primary">dnaB</name>
    <name evidence="15" type="ORF">CKA38_03645</name>
</gene>
<keyword evidence="4 12" id="KW-0547">Nucleotide-binding</keyword>
<dbReference type="InterPro" id="IPR003593">
    <property type="entry name" value="AAA+_ATPase"/>
</dbReference>
<dbReference type="AlphaFoldDB" id="A0A2U8E6Z7"/>
<evidence type="ECO:0000256" key="12">
    <source>
        <dbReference type="RuleBase" id="RU362085"/>
    </source>
</evidence>
<dbReference type="InterPro" id="IPR027417">
    <property type="entry name" value="P-loop_NTPase"/>
</dbReference>
<dbReference type="SUPFAM" id="SSF52540">
    <property type="entry name" value="P-loop containing nucleoside triphosphate hydrolases"/>
    <property type="match status" value="1"/>
</dbReference>
<proteinExistence type="inferred from homology"/>
<dbReference type="InterPro" id="IPR007693">
    <property type="entry name" value="DNA_helicase_DnaB-like_N"/>
</dbReference>
<dbReference type="GO" id="GO:0016887">
    <property type="term" value="F:ATP hydrolysis activity"/>
    <property type="evidence" value="ECO:0007669"/>
    <property type="project" value="RHEA"/>
</dbReference>
<evidence type="ECO:0000256" key="7">
    <source>
        <dbReference type="ARBA" id="ARBA00022840"/>
    </source>
</evidence>
<accession>A0A2U8E6Z7</accession>
<keyword evidence="3 12" id="KW-0235">DNA replication</keyword>
<dbReference type="KEGG" id="elut:CKA38_03645"/>
<organism evidence="15 16">
    <name type="scientific">Ereboglobus luteus</name>
    <dbReference type="NCBI Taxonomy" id="1796921"/>
    <lineage>
        <taxon>Bacteria</taxon>
        <taxon>Pseudomonadati</taxon>
        <taxon>Verrucomicrobiota</taxon>
        <taxon>Opitutia</taxon>
        <taxon>Opitutales</taxon>
        <taxon>Opitutaceae</taxon>
        <taxon>Ereboglobus</taxon>
    </lineage>
</organism>
<dbReference type="SMART" id="SM00382">
    <property type="entry name" value="AAA"/>
    <property type="match status" value="1"/>
</dbReference>
<keyword evidence="5 12" id="KW-0378">Hydrolase</keyword>
<comment type="similarity">
    <text evidence="1 12">Belongs to the helicase family. DnaB subfamily.</text>
</comment>
<dbReference type="RefSeq" id="WP_108826393.1">
    <property type="nucleotide sequence ID" value="NZ_CP023004.1"/>
</dbReference>
<dbReference type="EC" id="5.6.2.3" evidence="11 12"/>
<dbReference type="EMBL" id="CP023004">
    <property type="protein sequence ID" value="AWI10495.1"/>
    <property type="molecule type" value="Genomic_DNA"/>
</dbReference>
<sequence>MADDSASASDLNAAPEGASRRARGSRKTAAAGASAGLTTGRVQPHSLEAEEYLLSCCLIDGNDTVARCLEGKITAKSFYAPANQVIFDRLVEMYNNGVAIEGGTLAEELKTNRQLEEVGGYAYLTQISGRIPTVAQAPYFIEKVRELYLLRELIKVAANAIEACYTHAGPLESFIDNVEKDIFAVTQDRISDAAQQMSGPTRSAMELITKMAGHKGGLTGISSGLSSLDKFTYGFQPQEMIILAARPSMGKTSLALNFAEAAALPPPRNDRKSVGVLIFSLEMGSSQLALRLLCSRARVDTKKLRDGLYPPGGEEFSQLHQTADELSKAPIFIDDSSQLTIMELRAKARRLAARLKDTPTPLGFIMVDYLQLLSPTDSRVPREQQVAEASRGLKSLAKELNVPVLVLSQLNRAAEKDERVPRLSDLRESGSIEQDADVVLMLSRPKTADKTFQVAAPEADLIIAKQRNGPVGEIKLRFVSNITRFENHSNQPEP</sequence>
<evidence type="ECO:0000256" key="6">
    <source>
        <dbReference type="ARBA" id="ARBA00022806"/>
    </source>
</evidence>
<evidence type="ECO:0000256" key="3">
    <source>
        <dbReference type="ARBA" id="ARBA00022705"/>
    </source>
</evidence>
<dbReference type="GO" id="GO:0003677">
    <property type="term" value="F:DNA binding"/>
    <property type="evidence" value="ECO:0007669"/>
    <property type="project" value="UniProtKB-UniRule"/>
</dbReference>
<evidence type="ECO:0000256" key="13">
    <source>
        <dbReference type="SAM" id="MobiDB-lite"/>
    </source>
</evidence>
<dbReference type="Pfam" id="PF03796">
    <property type="entry name" value="DnaB_C"/>
    <property type="match status" value="1"/>
</dbReference>
<evidence type="ECO:0000313" key="15">
    <source>
        <dbReference type="EMBL" id="AWI10495.1"/>
    </source>
</evidence>
<evidence type="ECO:0000256" key="2">
    <source>
        <dbReference type="ARBA" id="ARBA00022515"/>
    </source>
</evidence>
<dbReference type="Pfam" id="PF00772">
    <property type="entry name" value="DnaB"/>
    <property type="match status" value="1"/>
</dbReference>
<evidence type="ECO:0000313" key="16">
    <source>
        <dbReference type="Proteomes" id="UP000244896"/>
    </source>
</evidence>
<dbReference type="GO" id="GO:1990077">
    <property type="term" value="C:primosome complex"/>
    <property type="evidence" value="ECO:0007669"/>
    <property type="project" value="UniProtKB-UniRule"/>
</dbReference>
<dbReference type="InterPro" id="IPR016136">
    <property type="entry name" value="DNA_helicase_N/primase_C"/>
</dbReference>
<comment type="function">
    <text evidence="12">The main replicative DNA helicase, it participates in initiation and elongation during chromosome replication. Travels ahead of the DNA replisome, separating dsDNA into templates for DNA synthesis. A processive ATP-dependent 5'-3' DNA helicase it has DNA-dependent ATPase activity.</text>
</comment>
<dbReference type="GO" id="GO:0006269">
    <property type="term" value="P:DNA replication, synthesis of primer"/>
    <property type="evidence" value="ECO:0007669"/>
    <property type="project" value="UniProtKB-UniRule"/>
</dbReference>
<evidence type="ECO:0000259" key="14">
    <source>
        <dbReference type="PROSITE" id="PS51199"/>
    </source>
</evidence>
<dbReference type="PANTHER" id="PTHR30153:SF2">
    <property type="entry name" value="REPLICATIVE DNA HELICASE"/>
    <property type="match status" value="1"/>
</dbReference>
<dbReference type="CDD" id="cd00984">
    <property type="entry name" value="DnaB_C"/>
    <property type="match status" value="1"/>
</dbReference>
<dbReference type="GO" id="GO:0043139">
    <property type="term" value="F:5'-3' DNA helicase activity"/>
    <property type="evidence" value="ECO:0007669"/>
    <property type="project" value="UniProtKB-EC"/>
</dbReference>
<feature type="compositionally biased region" description="Low complexity" evidence="13">
    <location>
        <begin position="27"/>
        <end position="36"/>
    </location>
</feature>
<dbReference type="InterPro" id="IPR007694">
    <property type="entry name" value="DNA_helicase_DnaB-like_C"/>
</dbReference>
<dbReference type="InterPro" id="IPR036185">
    <property type="entry name" value="DNA_heli_DnaB-like_N_sf"/>
</dbReference>
<dbReference type="OrthoDB" id="9773982at2"/>
<dbReference type="PANTHER" id="PTHR30153">
    <property type="entry name" value="REPLICATIVE DNA HELICASE DNAB"/>
    <property type="match status" value="1"/>
</dbReference>
<keyword evidence="8 12" id="KW-0238">DNA-binding</keyword>
<feature type="region of interest" description="Disordered" evidence="13">
    <location>
        <begin position="1"/>
        <end position="36"/>
    </location>
</feature>
<keyword evidence="16" id="KW-1185">Reference proteome</keyword>
<evidence type="ECO:0000256" key="9">
    <source>
        <dbReference type="ARBA" id="ARBA00023235"/>
    </source>
</evidence>
<comment type="catalytic activity">
    <reaction evidence="10 12">
        <text>ATP + H2O = ADP + phosphate + H(+)</text>
        <dbReference type="Rhea" id="RHEA:13065"/>
        <dbReference type="ChEBI" id="CHEBI:15377"/>
        <dbReference type="ChEBI" id="CHEBI:15378"/>
        <dbReference type="ChEBI" id="CHEBI:30616"/>
        <dbReference type="ChEBI" id="CHEBI:43474"/>
        <dbReference type="ChEBI" id="CHEBI:456216"/>
        <dbReference type="EC" id="5.6.2.3"/>
    </reaction>
</comment>
<dbReference type="InterPro" id="IPR007692">
    <property type="entry name" value="DNA_helicase_DnaB"/>
</dbReference>
<protein>
    <recommendedName>
        <fullName evidence="11 12">Replicative DNA helicase</fullName>
        <ecNumber evidence="11 12">5.6.2.3</ecNumber>
    </recommendedName>
</protein>
<evidence type="ECO:0000256" key="11">
    <source>
        <dbReference type="NCBIfam" id="TIGR00665"/>
    </source>
</evidence>
<evidence type="ECO:0000256" key="1">
    <source>
        <dbReference type="ARBA" id="ARBA00008428"/>
    </source>
</evidence>
<dbReference type="GO" id="GO:0005829">
    <property type="term" value="C:cytosol"/>
    <property type="evidence" value="ECO:0007669"/>
    <property type="project" value="TreeGrafter"/>
</dbReference>
<feature type="compositionally biased region" description="Low complexity" evidence="13">
    <location>
        <begin position="1"/>
        <end position="17"/>
    </location>
</feature>
<evidence type="ECO:0000256" key="4">
    <source>
        <dbReference type="ARBA" id="ARBA00022741"/>
    </source>
</evidence>
<dbReference type="SUPFAM" id="SSF48024">
    <property type="entry name" value="N-terminal domain of DnaB helicase"/>
    <property type="match status" value="1"/>
</dbReference>